<proteinExistence type="predicted"/>
<evidence type="ECO:0008006" key="3">
    <source>
        <dbReference type="Google" id="ProtNLM"/>
    </source>
</evidence>
<comment type="caution">
    <text evidence="1">The sequence shown here is derived from an EMBL/GenBank/DDBJ whole genome shotgun (WGS) entry which is preliminary data.</text>
</comment>
<dbReference type="RefSeq" id="WP_070065854.1">
    <property type="nucleotide sequence ID" value="NZ_MJUW02000014.1"/>
</dbReference>
<reference evidence="1 2" key="1">
    <citation type="journal article" date="2016" name="Genome Announc.">
        <title>Draft Genome Sequence of the Anaerobic Ammonium-Oxidizing Bacterium 'Candidatus Brocadia sp. 40'.</title>
        <authorList>
            <person name="Ali M."/>
            <person name="Haroon M.F."/>
            <person name="Narita Y."/>
            <person name="Zhang L."/>
            <person name="Rangel Shaw D."/>
            <person name="Okabe S."/>
            <person name="Saikaly P.E."/>
        </authorList>
    </citation>
    <scope>NUCLEOTIDE SEQUENCE [LARGE SCALE GENOMIC DNA]</scope>
    <source>
        <strain evidence="1 2">40</strain>
    </source>
</reference>
<keyword evidence="2" id="KW-1185">Reference proteome</keyword>
<sequence>MERLKFKYSLYVIALILFGFGAGFKPHSVIAQGMESTGTATCKPKTIMTHPVQELVMQKGKNANIVVSVKCKEDKPAAGVQVVADILKGKKFIELSPASAVTDENGKAIFTVTGNRKTEEELPEIKFAAGDLKVKMAVIVQTIGCVPESVYIEPKEKLVLEKGKAGTVTVRVKCEKGNPAVDTKVDAVVQEGISKIDLSSSAILTDASGCAVFTVTGKNLTEKTPARIKFAVGTFTSALDVKVVEKIGETATKKAEKETTENKPKTIMTHPDQELVMQKGKNANIVVSVKYKDDKPAAGVQVVADILKGKKFIELSPASAITDENGRAVFTVTGNRKTEEELPEIKFVAGDLKTKIAVRVQTTGCVPESVYIEPKEKLVLEKGKTGTVTVRVKCEKGNPAVDAKVDAVIQEGVNKIELSSSAILTDSSGCAVFTVTGKNLTEKTPARIKFTVGTFTSALEVKVTEKAVGEKGKEK</sequence>
<dbReference type="InterPro" id="IPR008964">
    <property type="entry name" value="Invasin/intimin_cell_adhesion"/>
</dbReference>
<gene>
    <name evidence="1" type="ORF">BIY37_00310</name>
</gene>
<dbReference type="AlphaFoldDB" id="A0A1V6M3I7"/>
<evidence type="ECO:0000313" key="2">
    <source>
        <dbReference type="Proteomes" id="UP000242219"/>
    </source>
</evidence>
<accession>A0A1V6M3I7</accession>
<dbReference type="Gene3D" id="2.60.40.10">
    <property type="entry name" value="Immunoglobulins"/>
    <property type="match status" value="3"/>
</dbReference>
<dbReference type="EMBL" id="MJUW02000014">
    <property type="protein sequence ID" value="OQD46989.1"/>
    <property type="molecule type" value="Genomic_DNA"/>
</dbReference>
<organism evidence="1 2">
    <name type="scientific">Candidatus Brocadia sapporoensis</name>
    <dbReference type="NCBI Taxonomy" id="392547"/>
    <lineage>
        <taxon>Bacteria</taxon>
        <taxon>Pseudomonadati</taxon>
        <taxon>Planctomycetota</taxon>
        <taxon>Candidatus Brocadiia</taxon>
        <taxon>Candidatus Brocadiales</taxon>
        <taxon>Candidatus Brocadiaceae</taxon>
        <taxon>Candidatus Brocadia</taxon>
    </lineage>
</organism>
<protein>
    <recommendedName>
        <fullName evidence="3">Big-1 domain-containing protein</fullName>
    </recommendedName>
</protein>
<dbReference type="SUPFAM" id="SSF49373">
    <property type="entry name" value="Invasin/intimin cell-adhesion fragments"/>
    <property type="match status" value="3"/>
</dbReference>
<name>A0A1V6M3I7_9BACT</name>
<dbReference type="Proteomes" id="UP000242219">
    <property type="component" value="Unassembled WGS sequence"/>
</dbReference>
<evidence type="ECO:0000313" key="1">
    <source>
        <dbReference type="EMBL" id="OQD46989.1"/>
    </source>
</evidence>
<dbReference type="InterPro" id="IPR013783">
    <property type="entry name" value="Ig-like_fold"/>
</dbReference>